<accession>A0A813E2L5</accession>
<feature type="compositionally biased region" description="Low complexity" evidence="1">
    <location>
        <begin position="197"/>
        <end position="208"/>
    </location>
</feature>
<reference evidence="3" key="1">
    <citation type="submission" date="2021-02" db="EMBL/GenBank/DDBJ databases">
        <authorList>
            <person name="Dougan E. K."/>
            <person name="Rhodes N."/>
            <person name="Thang M."/>
            <person name="Chan C."/>
        </authorList>
    </citation>
    <scope>NUCLEOTIDE SEQUENCE</scope>
</reference>
<keyword evidence="4" id="KW-1185">Reference proteome</keyword>
<name>A0A813E2L5_POLGL</name>
<comment type="caution">
    <text evidence="3">The sequence shown here is derived from an EMBL/GenBank/DDBJ whole genome shotgun (WGS) entry which is preliminary data.</text>
</comment>
<feature type="region of interest" description="Disordered" evidence="1">
    <location>
        <begin position="197"/>
        <end position="224"/>
    </location>
</feature>
<organism evidence="3 4">
    <name type="scientific">Polarella glacialis</name>
    <name type="common">Dinoflagellate</name>
    <dbReference type="NCBI Taxonomy" id="89957"/>
    <lineage>
        <taxon>Eukaryota</taxon>
        <taxon>Sar</taxon>
        <taxon>Alveolata</taxon>
        <taxon>Dinophyceae</taxon>
        <taxon>Suessiales</taxon>
        <taxon>Suessiaceae</taxon>
        <taxon>Polarella</taxon>
    </lineage>
</organism>
<dbReference type="AlphaFoldDB" id="A0A813E2L5"/>
<dbReference type="InterPro" id="IPR035979">
    <property type="entry name" value="RBD_domain_sf"/>
</dbReference>
<feature type="compositionally biased region" description="Low complexity" evidence="1">
    <location>
        <begin position="257"/>
        <end position="270"/>
    </location>
</feature>
<dbReference type="Proteomes" id="UP000654075">
    <property type="component" value="Unassembled WGS sequence"/>
</dbReference>
<dbReference type="SUPFAM" id="SSF54928">
    <property type="entry name" value="RNA-binding domain, RBD"/>
    <property type="match status" value="1"/>
</dbReference>
<proteinExistence type="predicted"/>
<dbReference type="InterPro" id="IPR007201">
    <property type="entry name" value="Mei2-like_Rrm_C"/>
</dbReference>
<evidence type="ECO:0000259" key="2">
    <source>
        <dbReference type="Pfam" id="PF04059"/>
    </source>
</evidence>
<evidence type="ECO:0000256" key="1">
    <source>
        <dbReference type="SAM" id="MobiDB-lite"/>
    </source>
</evidence>
<evidence type="ECO:0000313" key="3">
    <source>
        <dbReference type="EMBL" id="CAE8594122.1"/>
    </source>
</evidence>
<dbReference type="OrthoDB" id="417481at2759"/>
<evidence type="ECO:0000313" key="4">
    <source>
        <dbReference type="Proteomes" id="UP000654075"/>
    </source>
</evidence>
<dbReference type="Pfam" id="PF04059">
    <property type="entry name" value="RRM_2"/>
    <property type="match status" value="1"/>
</dbReference>
<dbReference type="Gene3D" id="3.30.70.330">
    <property type="match status" value="1"/>
</dbReference>
<sequence>MQLSFPTGSSWSGLRQQESTNSHPIIPAQLPFTSGNWSVVYDRSVRSSLDASLPFHGLPVADQQDSQVPITSLMIRNIPCGLTRTSVMSQFDMHGFSGLYDYFHLPLGRKSSKGSRANLGYAFINFLHAEDAATFRGVFHGYSFAGTSSEKVCEVQVSRFQGSQAHLRAGLSKSQASEVQTESADLVPIIAVHNNSKNSSYDSNSNASDPTEAQPVQHAQPDKSQWFSQWPPSVAVVTAPEPRFQSIGTFQPYDPIASGSSHSEPSSSESAGHEFQLHPLSSDQWYSLREDLAQLVAAEGASPWTSQSASATCQGDRLRFWI</sequence>
<dbReference type="InterPro" id="IPR012677">
    <property type="entry name" value="Nucleotide-bd_a/b_plait_sf"/>
</dbReference>
<gene>
    <name evidence="3" type="ORF">PGLA1383_LOCUS12694</name>
</gene>
<feature type="region of interest" description="Disordered" evidence="1">
    <location>
        <begin position="248"/>
        <end position="274"/>
    </location>
</feature>
<feature type="domain" description="Mei2-like C-terminal RNA recognition motif" evidence="2">
    <location>
        <begin position="71"/>
        <end position="165"/>
    </location>
</feature>
<dbReference type="GO" id="GO:0003676">
    <property type="term" value="F:nucleic acid binding"/>
    <property type="evidence" value="ECO:0007669"/>
    <property type="project" value="InterPro"/>
</dbReference>
<protein>
    <recommendedName>
        <fullName evidence="2">Mei2-like C-terminal RNA recognition motif domain-containing protein</fullName>
    </recommendedName>
</protein>
<dbReference type="EMBL" id="CAJNNV010006812">
    <property type="protein sequence ID" value="CAE8594122.1"/>
    <property type="molecule type" value="Genomic_DNA"/>
</dbReference>